<evidence type="ECO:0000259" key="2">
    <source>
        <dbReference type="SMART" id="SM00893"/>
    </source>
</evidence>
<dbReference type="InterPro" id="IPR012255">
    <property type="entry name" value="ETF_b"/>
</dbReference>
<organism evidence="3">
    <name type="scientific">Desulfatirhabdium butyrativorans</name>
    <dbReference type="NCBI Taxonomy" id="340467"/>
    <lineage>
        <taxon>Bacteria</taxon>
        <taxon>Pseudomonadati</taxon>
        <taxon>Thermodesulfobacteriota</taxon>
        <taxon>Desulfobacteria</taxon>
        <taxon>Desulfobacterales</taxon>
        <taxon>Desulfatirhabdiaceae</taxon>
        <taxon>Desulfatirhabdium</taxon>
    </lineage>
</organism>
<dbReference type="GO" id="GO:0009055">
    <property type="term" value="F:electron transfer activity"/>
    <property type="evidence" value="ECO:0007669"/>
    <property type="project" value="InterPro"/>
</dbReference>
<proteinExistence type="predicted"/>
<accession>A0A7C4MNQ9</accession>
<dbReference type="Gene3D" id="3.40.50.620">
    <property type="entry name" value="HUPs"/>
    <property type="match status" value="1"/>
</dbReference>
<keyword evidence="1" id="KW-0813">Transport</keyword>
<feature type="domain" description="Electron transfer flavoprotein alpha/beta-subunit N-terminal" evidence="2">
    <location>
        <begin position="21"/>
        <end position="212"/>
    </location>
</feature>
<evidence type="ECO:0000256" key="1">
    <source>
        <dbReference type="ARBA" id="ARBA00022982"/>
    </source>
</evidence>
<dbReference type="SMART" id="SM00893">
    <property type="entry name" value="ETF"/>
    <property type="match status" value="1"/>
</dbReference>
<dbReference type="CDD" id="cd01714">
    <property type="entry name" value="ETF_beta"/>
    <property type="match status" value="1"/>
</dbReference>
<sequence>MNILITVKKVVDVELNMHVRDGAIVTDGLQYVMNAWDENAVEAALQLKEKHKAETTVVSIGGGEDVQKIIRRAYAMGIQKGIMIDDPALADADAFVYARVLQKVYEKGAYDLILMGKQAQDTDNGQTGIILAEMLGLPCVSNVIGIEVVDNTHLKVSRVGDFGTEELDVTLPAVITVDVAINTPRLPQTRGLMMAKKMAIETLNLAKLGTTAEAVGCDAPKSRILQFIAPETRKGGRKFEGDPAAVTAEVVQLLVKEAKVL</sequence>
<reference evidence="3" key="1">
    <citation type="journal article" date="2020" name="mSystems">
        <title>Genome- and Community-Level Interaction Insights into Carbon Utilization and Element Cycling Functions of Hydrothermarchaeota in Hydrothermal Sediment.</title>
        <authorList>
            <person name="Zhou Z."/>
            <person name="Liu Y."/>
            <person name="Xu W."/>
            <person name="Pan J."/>
            <person name="Luo Z.H."/>
            <person name="Li M."/>
        </authorList>
    </citation>
    <scope>NUCLEOTIDE SEQUENCE [LARGE SCALE GENOMIC DNA]</scope>
    <source>
        <strain evidence="3">SpSt-477</strain>
    </source>
</reference>
<gene>
    <name evidence="3" type="ORF">ENS29_04850</name>
</gene>
<dbReference type="EMBL" id="DSUH01000109">
    <property type="protein sequence ID" value="HGU32167.1"/>
    <property type="molecule type" value="Genomic_DNA"/>
</dbReference>
<dbReference type="SUPFAM" id="SSF52402">
    <property type="entry name" value="Adenine nucleotide alpha hydrolases-like"/>
    <property type="match status" value="1"/>
</dbReference>
<name>A0A7C4MNQ9_9BACT</name>
<protein>
    <submittedName>
        <fullName evidence="3">Electron transfer flavoprotein subunit beta/FixA family protein</fullName>
    </submittedName>
</protein>
<dbReference type="InterPro" id="IPR033948">
    <property type="entry name" value="ETF_beta_N"/>
</dbReference>
<dbReference type="PANTHER" id="PTHR21294">
    <property type="entry name" value="ELECTRON TRANSFER FLAVOPROTEIN BETA-SUBUNIT"/>
    <property type="match status" value="1"/>
</dbReference>
<dbReference type="AlphaFoldDB" id="A0A7C4MNQ9"/>
<dbReference type="InterPro" id="IPR014730">
    <property type="entry name" value="ETF_a/b_N"/>
</dbReference>
<evidence type="ECO:0000313" key="3">
    <source>
        <dbReference type="EMBL" id="HGU32167.1"/>
    </source>
</evidence>
<comment type="caution">
    <text evidence="3">The sequence shown here is derived from an EMBL/GenBank/DDBJ whole genome shotgun (WGS) entry which is preliminary data.</text>
</comment>
<dbReference type="InterPro" id="IPR014729">
    <property type="entry name" value="Rossmann-like_a/b/a_fold"/>
</dbReference>
<dbReference type="Pfam" id="PF01012">
    <property type="entry name" value="ETF"/>
    <property type="match status" value="1"/>
</dbReference>
<keyword evidence="1" id="KW-0249">Electron transport</keyword>
<dbReference type="PIRSF" id="PIRSF000090">
    <property type="entry name" value="Beta-ETF"/>
    <property type="match status" value="1"/>
</dbReference>